<keyword evidence="4 10" id="KW-1134">Transmembrane beta strand</keyword>
<evidence type="ECO:0000313" key="17">
    <source>
        <dbReference type="Proteomes" id="UP001165575"/>
    </source>
</evidence>
<dbReference type="InterPro" id="IPR037066">
    <property type="entry name" value="Plug_dom_sf"/>
</dbReference>
<name>A0ABT3WNP6_9PROT</name>
<dbReference type="PROSITE" id="PS52016">
    <property type="entry name" value="TONB_DEPENDENT_REC_3"/>
    <property type="match status" value="1"/>
</dbReference>
<comment type="subcellular location">
    <subcellularLocation>
        <location evidence="1 10">Cell outer membrane</location>
        <topology evidence="1 10">Multi-pass membrane protein</topology>
    </subcellularLocation>
</comment>
<dbReference type="Proteomes" id="UP001165575">
    <property type="component" value="Unassembled WGS sequence"/>
</dbReference>
<dbReference type="Pfam" id="PF00593">
    <property type="entry name" value="TonB_dep_Rec_b-barrel"/>
    <property type="match status" value="1"/>
</dbReference>
<dbReference type="Gene3D" id="2.40.170.20">
    <property type="entry name" value="TonB-dependent receptor, beta-barrel domain"/>
    <property type="match status" value="1"/>
</dbReference>
<dbReference type="PANTHER" id="PTHR32552:SF82">
    <property type="entry name" value="FCUA PROTEIN"/>
    <property type="match status" value="1"/>
</dbReference>
<evidence type="ECO:0000256" key="3">
    <source>
        <dbReference type="ARBA" id="ARBA00022448"/>
    </source>
</evidence>
<keyword evidence="9 10" id="KW-0998">Cell outer membrane</keyword>
<evidence type="ECO:0000256" key="2">
    <source>
        <dbReference type="ARBA" id="ARBA00009810"/>
    </source>
</evidence>
<evidence type="ECO:0000256" key="12">
    <source>
        <dbReference type="SAM" id="MobiDB-lite"/>
    </source>
</evidence>
<dbReference type="Pfam" id="PF07715">
    <property type="entry name" value="Plug"/>
    <property type="match status" value="1"/>
</dbReference>
<comment type="similarity">
    <text evidence="2 10 11">Belongs to the TonB-dependent receptor family.</text>
</comment>
<keyword evidence="8 16" id="KW-0675">Receptor</keyword>
<proteinExistence type="inferred from homology"/>
<sequence>MVSLFRMSYKTVGLWGLVVGSSVASTPLWAAESSHYAPVGKGKSDAQHPSSKVAKANLKQQHPPQETIIVKARRRERMEVQLGGQAGVLGTKKGLDLPFNLRSYTSSMILNQQSQTLGQVLENDPSVRTTYGYGNFSEVFIIRGLPIYGDDVAINGLYGITPRQLVSPQLYDSVQVMNGANAFLNGAAPGGTSIGGNINLQFKHAGKDPLLRVTGDYTGTGQGGGNVDMSRRFGESQQFGVRFNAAGMDGQTSIHGERRHSVALGLDTDWHNEAETTRITMDINYQNQNVQQGRGGVLLSSALTSVPKPTAPSHNWGQRWSYEDMHYVFGMVNVEHDLNKHITLYGAFGGLTGKEEGNYSSLTVTNAQTGAGTDGFLYVPYQETNESTRGGARVHVNTGPLKHEINLGASSLWNEVARAWGFGKSSASNLYAPIYSPLPATTLTGGNVHHPKRDMMTRLYSVFFSDTVSFWHDRIALTGGFRYQNIMTKSYGYKQVLTDHYDRDAITPVVGLVIHMTKHSSFYFNRVEGLAPGPQATGANIVNMGQLFAPVRTVQYEFGGKYDIGRFSASLAFYRLTQPNSYVRPYGNTGQGIFTVDGEQRNQGIEFNINGEIIKGLRFNGGTALIDAKQMKGTYEGQRAIGVPGYTINGNIEYDIPFAKGLTLTGRVIHTGHQWANAQNTQRIANWTTYDLGGRYTFLMTRKQPMTLRFGVENLTNSHYWASSYGGYLTEGLPRTFKASLTMDL</sequence>
<dbReference type="SUPFAM" id="SSF56935">
    <property type="entry name" value="Porins"/>
    <property type="match status" value="1"/>
</dbReference>
<gene>
    <name evidence="16" type="ORF">NQF89_04945</name>
</gene>
<dbReference type="EMBL" id="JANIDX010000004">
    <property type="protein sequence ID" value="MCX5619770.1"/>
    <property type="molecule type" value="Genomic_DNA"/>
</dbReference>
<feature type="domain" description="TonB-dependent receptor plug" evidence="15">
    <location>
        <begin position="96"/>
        <end position="192"/>
    </location>
</feature>
<dbReference type="PANTHER" id="PTHR32552">
    <property type="entry name" value="FERRICHROME IRON RECEPTOR-RELATED"/>
    <property type="match status" value="1"/>
</dbReference>
<evidence type="ECO:0000313" key="16">
    <source>
        <dbReference type="EMBL" id="MCX5619770.1"/>
    </source>
</evidence>
<dbReference type="RefSeq" id="WP_155579190.1">
    <property type="nucleotide sequence ID" value="NZ_JANIDX010000004.1"/>
</dbReference>
<evidence type="ECO:0000259" key="14">
    <source>
        <dbReference type="Pfam" id="PF00593"/>
    </source>
</evidence>
<dbReference type="Gene3D" id="2.170.130.10">
    <property type="entry name" value="TonB-dependent receptor, plug domain"/>
    <property type="match status" value="1"/>
</dbReference>
<dbReference type="NCBIfam" id="TIGR01783">
    <property type="entry name" value="TonB-siderophor"/>
    <property type="match status" value="1"/>
</dbReference>
<feature type="domain" description="TonB-dependent receptor-like beta-barrel" evidence="14">
    <location>
        <begin position="272"/>
        <end position="715"/>
    </location>
</feature>
<keyword evidence="17" id="KW-1185">Reference proteome</keyword>
<keyword evidence="5 10" id="KW-0812">Transmembrane</keyword>
<evidence type="ECO:0000256" key="6">
    <source>
        <dbReference type="ARBA" id="ARBA00023077"/>
    </source>
</evidence>
<evidence type="ECO:0000256" key="1">
    <source>
        <dbReference type="ARBA" id="ARBA00004571"/>
    </source>
</evidence>
<reference evidence="16 17" key="1">
    <citation type="submission" date="2022-07" db="EMBL/GenBank/DDBJ databases">
        <title>Bombella genomes.</title>
        <authorList>
            <person name="Harer L."/>
            <person name="Styblova S."/>
            <person name="Ehrmann M."/>
        </authorList>
    </citation>
    <scope>NUCLEOTIDE SEQUENCE [LARGE SCALE GENOMIC DNA]</scope>
    <source>
        <strain evidence="16 17">TMW 2.2556</strain>
    </source>
</reference>
<evidence type="ECO:0000256" key="7">
    <source>
        <dbReference type="ARBA" id="ARBA00023136"/>
    </source>
</evidence>
<evidence type="ECO:0000256" key="9">
    <source>
        <dbReference type="ARBA" id="ARBA00023237"/>
    </source>
</evidence>
<feature type="signal peptide" evidence="13">
    <location>
        <begin position="1"/>
        <end position="30"/>
    </location>
</feature>
<keyword evidence="3 10" id="KW-0813">Transport</keyword>
<keyword evidence="13" id="KW-0732">Signal</keyword>
<dbReference type="InterPro" id="IPR012910">
    <property type="entry name" value="Plug_dom"/>
</dbReference>
<dbReference type="InterPro" id="IPR000531">
    <property type="entry name" value="Beta-barrel_TonB"/>
</dbReference>
<dbReference type="CDD" id="cd01347">
    <property type="entry name" value="ligand_gated_channel"/>
    <property type="match status" value="1"/>
</dbReference>
<evidence type="ECO:0000256" key="8">
    <source>
        <dbReference type="ARBA" id="ARBA00023170"/>
    </source>
</evidence>
<evidence type="ECO:0000256" key="11">
    <source>
        <dbReference type="RuleBase" id="RU003357"/>
    </source>
</evidence>
<evidence type="ECO:0000259" key="15">
    <source>
        <dbReference type="Pfam" id="PF07715"/>
    </source>
</evidence>
<dbReference type="InterPro" id="IPR010105">
    <property type="entry name" value="TonB_sidphr_rcpt"/>
</dbReference>
<keyword evidence="6 11" id="KW-0798">TonB box</keyword>
<organism evidence="16 17">
    <name type="scientific">Bombella pollinis</name>
    <dbReference type="NCBI Taxonomy" id="2967337"/>
    <lineage>
        <taxon>Bacteria</taxon>
        <taxon>Pseudomonadati</taxon>
        <taxon>Pseudomonadota</taxon>
        <taxon>Alphaproteobacteria</taxon>
        <taxon>Acetobacterales</taxon>
        <taxon>Acetobacteraceae</taxon>
        <taxon>Bombella</taxon>
    </lineage>
</organism>
<evidence type="ECO:0000256" key="13">
    <source>
        <dbReference type="SAM" id="SignalP"/>
    </source>
</evidence>
<keyword evidence="7 10" id="KW-0472">Membrane</keyword>
<dbReference type="InterPro" id="IPR039426">
    <property type="entry name" value="TonB-dep_rcpt-like"/>
</dbReference>
<feature type="region of interest" description="Disordered" evidence="12">
    <location>
        <begin position="39"/>
        <end position="61"/>
    </location>
</feature>
<comment type="caution">
    <text evidence="16">The sequence shown here is derived from an EMBL/GenBank/DDBJ whole genome shotgun (WGS) entry which is preliminary data.</text>
</comment>
<feature type="chain" id="PRO_5045209563" evidence="13">
    <location>
        <begin position="31"/>
        <end position="745"/>
    </location>
</feature>
<dbReference type="InterPro" id="IPR036942">
    <property type="entry name" value="Beta-barrel_TonB_sf"/>
</dbReference>
<accession>A0ABT3WNP6</accession>
<evidence type="ECO:0000256" key="10">
    <source>
        <dbReference type="PROSITE-ProRule" id="PRU01360"/>
    </source>
</evidence>
<protein>
    <submittedName>
        <fullName evidence="16">TonB-dependent receptor</fullName>
    </submittedName>
</protein>
<evidence type="ECO:0000256" key="5">
    <source>
        <dbReference type="ARBA" id="ARBA00022692"/>
    </source>
</evidence>
<evidence type="ECO:0000256" key="4">
    <source>
        <dbReference type="ARBA" id="ARBA00022452"/>
    </source>
</evidence>